<dbReference type="RefSeq" id="WP_243072184.1">
    <property type="nucleotide sequence ID" value="NZ_JAIVFL010000001.1"/>
</dbReference>
<keyword evidence="2" id="KW-1185">Reference proteome</keyword>
<dbReference type="Proteomes" id="UP001139068">
    <property type="component" value="Unassembled WGS sequence"/>
</dbReference>
<evidence type="ECO:0000313" key="2">
    <source>
        <dbReference type="Proteomes" id="UP001139068"/>
    </source>
</evidence>
<sequence length="48" mass="5326">MLTGADDDLEELIAVVAAEANHEPNRRRQHCLDAAFNALTQDAQTLYN</sequence>
<name>A0ABS9YXJ9_9MYCO</name>
<organism evidence="1 2">
    <name type="scientific">Candidatus Mycolicibacterium alkanivorans</name>
    <dbReference type="NCBI Taxonomy" id="2954114"/>
    <lineage>
        <taxon>Bacteria</taxon>
        <taxon>Bacillati</taxon>
        <taxon>Actinomycetota</taxon>
        <taxon>Actinomycetes</taxon>
        <taxon>Mycobacteriales</taxon>
        <taxon>Mycobacteriaceae</taxon>
        <taxon>Mycolicibacterium</taxon>
    </lineage>
</organism>
<evidence type="ECO:0000313" key="1">
    <source>
        <dbReference type="EMBL" id="MCI4675930.1"/>
    </source>
</evidence>
<evidence type="ECO:0008006" key="3">
    <source>
        <dbReference type="Google" id="ProtNLM"/>
    </source>
</evidence>
<accession>A0ABS9YXJ9</accession>
<protein>
    <recommendedName>
        <fullName evidence="3">Transposase</fullName>
    </recommendedName>
</protein>
<reference evidence="1" key="1">
    <citation type="journal article" date="2022" name="ISME J.">
        <title>Identification of active gaseous-alkane degraders at natural gas seeps.</title>
        <authorList>
            <person name="Farhan Ul Haque M."/>
            <person name="Hernandez M."/>
            <person name="Crombie A.T."/>
            <person name="Murrell J.C."/>
        </authorList>
    </citation>
    <scope>NUCLEOTIDE SEQUENCE</scope>
    <source>
        <strain evidence="1">ANDR5</strain>
    </source>
</reference>
<dbReference type="EMBL" id="JAIVFL010000001">
    <property type="protein sequence ID" value="MCI4675930.1"/>
    <property type="molecule type" value="Genomic_DNA"/>
</dbReference>
<comment type="caution">
    <text evidence="1">The sequence shown here is derived from an EMBL/GenBank/DDBJ whole genome shotgun (WGS) entry which is preliminary data.</text>
</comment>
<gene>
    <name evidence="1" type="ORF">K9U37_14035</name>
</gene>
<proteinExistence type="predicted"/>